<feature type="transmembrane region" description="Helical" evidence="6">
    <location>
        <begin position="184"/>
        <end position="206"/>
    </location>
</feature>
<evidence type="ECO:0000256" key="1">
    <source>
        <dbReference type="ARBA" id="ARBA00004141"/>
    </source>
</evidence>
<feature type="transmembrane region" description="Helical" evidence="6">
    <location>
        <begin position="373"/>
        <end position="394"/>
    </location>
</feature>
<feature type="transmembrane region" description="Helical" evidence="6">
    <location>
        <begin position="152"/>
        <end position="172"/>
    </location>
</feature>
<feature type="region of interest" description="Disordered" evidence="5">
    <location>
        <begin position="17"/>
        <end position="42"/>
    </location>
</feature>
<feature type="transmembrane region" description="Helical" evidence="6">
    <location>
        <begin position="337"/>
        <end position="361"/>
    </location>
</feature>
<dbReference type="PANTHER" id="PTHR48021">
    <property type="match status" value="1"/>
</dbReference>
<evidence type="ECO:0000256" key="4">
    <source>
        <dbReference type="ARBA" id="ARBA00023136"/>
    </source>
</evidence>
<protein>
    <submittedName>
        <fullName evidence="8">Facilitated trehalose transporter Tret1</fullName>
    </submittedName>
</protein>
<sequence>MSKNFWETTKQRRKNIKNKTIKSGLEQSSSEQYKASSNKRKESRRAEEEVQVVKCSSLVLAASCFYSFSAGIGLAHPGILNAALLSPNATDIRATVDQASWIASIQGFSGLLGFCIFSPLFQIIGRKPVNILLDIVVIASWVLLYYSQSIPMMIFAKSVQGLAVGGFIITAVTTSEFTHRKSRGLFLTMNKIALSCGSLLCHSLALVWNWRVIGAVACLPTILNFIIFCICPESPAFYALKGRFQDCEKSFIWFHGDSEDSRQEMKLLILAQMERLEKDKNEKELLISKLLKKFLRRDFLIPFFIATLATFAVDASGRYFLIGYIPQIMIELTGEKYIGMYCSIIFDCLMIFALFISTIVIRIFKRRTVLLRFGAASVALMFAVCLSEVIKNYADAKFKWVTTVLILVHSSVSTIGLIPAAFTVTMEIFPLDHRGMGSLTAGVAFTLFYAITMKITPLMIETIGISGTYLVFGICVTFCLTILYFILPETKDKSLQEIEDEIRRIKRSPVEIELMISNETENHKDID</sequence>
<dbReference type="InParanoid" id="A0A0N1IQA0"/>
<organism evidence="8 9">
    <name type="scientific">Papilio machaon</name>
    <name type="common">Old World swallowtail butterfly</name>
    <dbReference type="NCBI Taxonomy" id="76193"/>
    <lineage>
        <taxon>Eukaryota</taxon>
        <taxon>Metazoa</taxon>
        <taxon>Ecdysozoa</taxon>
        <taxon>Arthropoda</taxon>
        <taxon>Hexapoda</taxon>
        <taxon>Insecta</taxon>
        <taxon>Pterygota</taxon>
        <taxon>Neoptera</taxon>
        <taxon>Endopterygota</taxon>
        <taxon>Lepidoptera</taxon>
        <taxon>Glossata</taxon>
        <taxon>Ditrysia</taxon>
        <taxon>Papilionoidea</taxon>
        <taxon>Papilionidae</taxon>
        <taxon>Papilioninae</taxon>
        <taxon>Papilio</taxon>
    </lineage>
</organism>
<keyword evidence="9" id="KW-1185">Reference proteome</keyword>
<feature type="transmembrane region" description="Helical" evidence="6">
    <location>
        <begin position="212"/>
        <end position="231"/>
    </location>
</feature>
<feature type="domain" description="Major facilitator superfamily (MFS) profile" evidence="7">
    <location>
        <begin position="57"/>
        <end position="491"/>
    </location>
</feature>
<keyword evidence="4 6" id="KW-0472">Membrane</keyword>
<feature type="transmembrane region" description="Helical" evidence="6">
    <location>
        <begin position="58"/>
        <end position="79"/>
    </location>
</feature>
<dbReference type="InterPro" id="IPR050549">
    <property type="entry name" value="MFS_Trehalose_Transporter"/>
</dbReference>
<dbReference type="EMBL" id="KQ459890">
    <property type="protein sequence ID" value="KPJ19574.1"/>
    <property type="molecule type" value="Genomic_DNA"/>
</dbReference>
<feature type="transmembrane region" description="Helical" evidence="6">
    <location>
        <begin position="99"/>
        <end position="117"/>
    </location>
</feature>
<keyword evidence="2 6" id="KW-0812">Transmembrane</keyword>
<feature type="transmembrane region" description="Helical" evidence="6">
    <location>
        <begin position="467"/>
        <end position="487"/>
    </location>
</feature>
<dbReference type="STRING" id="76193.A0A0N1IQA0"/>
<feature type="compositionally biased region" description="Polar residues" evidence="5">
    <location>
        <begin position="25"/>
        <end position="36"/>
    </location>
</feature>
<dbReference type="Gene3D" id="1.20.1250.20">
    <property type="entry name" value="MFS general substrate transporter like domains"/>
    <property type="match status" value="1"/>
</dbReference>
<evidence type="ECO:0000313" key="8">
    <source>
        <dbReference type="EMBL" id="KPJ19574.1"/>
    </source>
</evidence>
<dbReference type="PANTHER" id="PTHR48021:SF1">
    <property type="entry name" value="GH07001P-RELATED"/>
    <property type="match status" value="1"/>
</dbReference>
<feature type="transmembrane region" description="Helical" evidence="6">
    <location>
        <begin position="436"/>
        <end position="455"/>
    </location>
</feature>
<dbReference type="AlphaFoldDB" id="A0A0N1IQA0"/>
<feature type="transmembrane region" description="Helical" evidence="6">
    <location>
        <begin position="299"/>
        <end position="325"/>
    </location>
</feature>
<dbReference type="GO" id="GO:0022857">
    <property type="term" value="F:transmembrane transporter activity"/>
    <property type="evidence" value="ECO:0007669"/>
    <property type="project" value="InterPro"/>
</dbReference>
<evidence type="ECO:0000259" key="7">
    <source>
        <dbReference type="PROSITE" id="PS50850"/>
    </source>
</evidence>
<evidence type="ECO:0000256" key="6">
    <source>
        <dbReference type="SAM" id="Phobius"/>
    </source>
</evidence>
<name>A0A0N1IQA0_PAPMA</name>
<evidence type="ECO:0000256" key="5">
    <source>
        <dbReference type="SAM" id="MobiDB-lite"/>
    </source>
</evidence>
<dbReference type="InterPro" id="IPR020846">
    <property type="entry name" value="MFS_dom"/>
</dbReference>
<dbReference type="InterPro" id="IPR005828">
    <property type="entry name" value="MFS_sugar_transport-like"/>
</dbReference>
<evidence type="ECO:0000313" key="9">
    <source>
        <dbReference type="Proteomes" id="UP000053240"/>
    </source>
</evidence>
<keyword evidence="3 6" id="KW-1133">Transmembrane helix</keyword>
<dbReference type="SUPFAM" id="SSF103473">
    <property type="entry name" value="MFS general substrate transporter"/>
    <property type="match status" value="1"/>
</dbReference>
<dbReference type="GO" id="GO:0016020">
    <property type="term" value="C:membrane"/>
    <property type="evidence" value="ECO:0007669"/>
    <property type="project" value="UniProtKB-SubCell"/>
</dbReference>
<proteinExistence type="predicted"/>
<feature type="transmembrane region" description="Helical" evidence="6">
    <location>
        <begin position="400"/>
        <end position="424"/>
    </location>
</feature>
<evidence type="ECO:0000256" key="2">
    <source>
        <dbReference type="ARBA" id="ARBA00022692"/>
    </source>
</evidence>
<dbReference type="InterPro" id="IPR036259">
    <property type="entry name" value="MFS_trans_sf"/>
</dbReference>
<comment type="subcellular location">
    <subcellularLocation>
        <location evidence="1">Membrane</location>
        <topology evidence="1">Multi-pass membrane protein</topology>
    </subcellularLocation>
</comment>
<reference evidence="8 9" key="1">
    <citation type="journal article" date="2015" name="Nat. Commun.">
        <title>Outbred genome sequencing and CRISPR/Cas9 gene editing in butterflies.</title>
        <authorList>
            <person name="Li X."/>
            <person name="Fan D."/>
            <person name="Zhang W."/>
            <person name="Liu G."/>
            <person name="Zhang L."/>
            <person name="Zhao L."/>
            <person name="Fang X."/>
            <person name="Chen L."/>
            <person name="Dong Y."/>
            <person name="Chen Y."/>
            <person name="Ding Y."/>
            <person name="Zhao R."/>
            <person name="Feng M."/>
            <person name="Zhu Y."/>
            <person name="Feng Y."/>
            <person name="Jiang X."/>
            <person name="Zhu D."/>
            <person name="Xiang H."/>
            <person name="Feng X."/>
            <person name="Li S."/>
            <person name="Wang J."/>
            <person name="Zhang G."/>
            <person name="Kronforst M.R."/>
            <person name="Wang W."/>
        </authorList>
    </citation>
    <scope>NUCLEOTIDE SEQUENCE [LARGE SCALE GENOMIC DNA]</scope>
    <source>
        <strain evidence="8">Ya'a_city_454_Pm</strain>
        <tissue evidence="8">Whole body</tissue>
    </source>
</reference>
<dbReference type="PROSITE" id="PS50850">
    <property type="entry name" value="MFS"/>
    <property type="match status" value="1"/>
</dbReference>
<dbReference type="Pfam" id="PF00083">
    <property type="entry name" value="Sugar_tr"/>
    <property type="match status" value="1"/>
</dbReference>
<accession>A0A0N1IQA0</accession>
<evidence type="ECO:0000256" key="3">
    <source>
        <dbReference type="ARBA" id="ARBA00022989"/>
    </source>
</evidence>
<feature type="transmembrane region" description="Helical" evidence="6">
    <location>
        <begin position="129"/>
        <end position="146"/>
    </location>
</feature>
<dbReference type="Proteomes" id="UP000053240">
    <property type="component" value="Unassembled WGS sequence"/>
</dbReference>
<gene>
    <name evidence="8" type="ORF">RR48_05960</name>
</gene>